<sequence>MKSSKLNFAVLWLLSVFLTACAQFNESVEYMHLGLVEPVAAKTYVYECSDGYSFTANIGNNQARLFFSGQKQSITLAHAFSMFGAKFNVKQTTLWIEKDVARLEIDSVIHEDCHNNQAKAIWAHAKLNGVDFRALGNQPSWILEIVKGENIIFADFFGKTINKYLFTGAEPVIDQVARKTEFKVTNKDHTILVTIIGTPCQDTMSGESFDFSVTVDLDDKRYIGCGRSLL</sequence>
<keyword evidence="1" id="KW-0732">Signal</keyword>
<feature type="signal peptide" evidence="1">
    <location>
        <begin position="1"/>
        <end position="22"/>
    </location>
</feature>
<proteinExistence type="predicted"/>
<keyword evidence="3" id="KW-1185">Reference proteome</keyword>
<comment type="caution">
    <text evidence="2">The sequence shown here is derived from an EMBL/GenBank/DDBJ whole genome shotgun (WGS) entry which is preliminary data.</text>
</comment>
<evidence type="ECO:0000313" key="3">
    <source>
        <dbReference type="Proteomes" id="UP000191980"/>
    </source>
</evidence>
<accession>A0A1V8M254</accession>
<dbReference type="InterPro" id="IPR036328">
    <property type="entry name" value="MliC_sf"/>
</dbReference>
<dbReference type="RefSeq" id="WP_080523874.1">
    <property type="nucleotide sequence ID" value="NZ_LPUF01000003.1"/>
</dbReference>
<evidence type="ECO:0000313" key="2">
    <source>
        <dbReference type="EMBL" id="OQK15639.1"/>
    </source>
</evidence>
<feature type="chain" id="PRO_5012709235" evidence="1">
    <location>
        <begin position="23"/>
        <end position="230"/>
    </location>
</feature>
<dbReference type="PROSITE" id="PS51257">
    <property type="entry name" value="PROKAR_LIPOPROTEIN"/>
    <property type="match status" value="1"/>
</dbReference>
<organism evidence="2 3">
    <name type="scientific">Methyloprofundus sedimenti</name>
    <dbReference type="NCBI Taxonomy" id="1420851"/>
    <lineage>
        <taxon>Bacteria</taxon>
        <taxon>Pseudomonadati</taxon>
        <taxon>Pseudomonadota</taxon>
        <taxon>Gammaproteobacteria</taxon>
        <taxon>Methylococcales</taxon>
        <taxon>Methylococcaceae</taxon>
        <taxon>Methyloprofundus</taxon>
    </lineage>
</organism>
<dbReference type="STRING" id="1420851.AU255_15570"/>
<name>A0A1V8M254_9GAMM</name>
<dbReference type="Gene3D" id="2.40.128.200">
    <property type="match status" value="1"/>
</dbReference>
<evidence type="ECO:0000256" key="1">
    <source>
        <dbReference type="SAM" id="SignalP"/>
    </source>
</evidence>
<dbReference type="OrthoDB" id="5348860at2"/>
<dbReference type="SUPFAM" id="SSF141488">
    <property type="entry name" value="YdhA-like"/>
    <property type="match status" value="1"/>
</dbReference>
<reference evidence="2 3" key="1">
    <citation type="submission" date="2015-12" db="EMBL/GenBank/DDBJ databases">
        <authorList>
            <person name="Shamseldin A."/>
            <person name="Moawad H."/>
            <person name="Abd El-Rahim W.M."/>
            <person name="Sadowsky M.J."/>
        </authorList>
    </citation>
    <scope>NUCLEOTIDE SEQUENCE [LARGE SCALE GENOMIC DNA]</scope>
    <source>
        <strain evidence="2 3">WF1</strain>
    </source>
</reference>
<gene>
    <name evidence="2" type="ORF">AU255_15570</name>
</gene>
<dbReference type="Proteomes" id="UP000191980">
    <property type="component" value="Unassembled WGS sequence"/>
</dbReference>
<dbReference type="AlphaFoldDB" id="A0A1V8M254"/>
<dbReference type="EMBL" id="LPUF01000003">
    <property type="protein sequence ID" value="OQK15639.1"/>
    <property type="molecule type" value="Genomic_DNA"/>
</dbReference>
<protein>
    <submittedName>
        <fullName evidence="2">Uncharacterized protein</fullName>
    </submittedName>
</protein>